<dbReference type="PANTHER" id="PTHR46264:SF4">
    <property type="entry name" value="TYROSINE--TRNA LIGASE, CYTOPLASMIC"/>
    <property type="match status" value="1"/>
</dbReference>
<sequence>MDTKTKLNLLTRNTQEVLTEKDLKNLLEGNEKLRHYIGFEISGKVHLGTGLMCMGKVADFLKAGVECNVFLADWHTYINNKLDGNWDHIIQVARDYFQEAMEASLECFGVKSGAVNFILASDLYKDTRHWQNLMEVSKNVTLSRVKRSVTIAGKKEGEAVDFATLIYPPLQVADIFTLGVNLAQAAIDQRKAHVVARAVAKKLTISPLLNKKGEKIAPVAIHHNFLLSLVKPSVWPVKRDMEKDIFATAFKMSKSKPNSAIFIHDSPEEIREKVDKAFCPPQVSFNPILNWTKYLVFWGQDEGEFRVVRAAKFGGNKTYYSYRQLEGDYKNGRLHPQDLKTAVADWLIVKLAPARRHFERDRAQEGLDFLEKISA</sequence>
<reference evidence="11" key="1">
    <citation type="submission" date="2017-09" db="EMBL/GenBank/DDBJ databases">
        <title>Depth-based differentiation of microbial function through sediment-hosted aquifers and enrichment of novel symbionts in the deep terrestrial subsurface.</title>
        <authorList>
            <person name="Probst A.J."/>
            <person name="Ladd B."/>
            <person name="Jarett J.K."/>
            <person name="Geller-Mcgrath D.E."/>
            <person name="Sieber C.M.K."/>
            <person name="Emerson J.B."/>
            <person name="Anantharaman K."/>
            <person name="Thomas B.C."/>
            <person name="Malmstrom R."/>
            <person name="Stieglmeier M."/>
            <person name="Klingl A."/>
            <person name="Woyke T."/>
            <person name="Ryan C.M."/>
            <person name="Banfield J.F."/>
        </authorList>
    </citation>
    <scope>NUCLEOTIDE SEQUENCE [LARGE SCALE GENOMIC DNA]</scope>
</reference>
<comment type="catalytic activity">
    <reaction evidence="8">
        <text>tRNA(Tyr) + L-tyrosine + ATP = L-tyrosyl-tRNA(Tyr) + AMP + diphosphate + H(+)</text>
        <dbReference type="Rhea" id="RHEA:10220"/>
        <dbReference type="Rhea" id="RHEA-COMP:9706"/>
        <dbReference type="Rhea" id="RHEA-COMP:9707"/>
        <dbReference type="ChEBI" id="CHEBI:15378"/>
        <dbReference type="ChEBI" id="CHEBI:30616"/>
        <dbReference type="ChEBI" id="CHEBI:33019"/>
        <dbReference type="ChEBI" id="CHEBI:58315"/>
        <dbReference type="ChEBI" id="CHEBI:78442"/>
        <dbReference type="ChEBI" id="CHEBI:78536"/>
        <dbReference type="ChEBI" id="CHEBI:456215"/>
        <dbReference type="EC" id="6.1.1.1"/>
    </reaction>
</comment>
<evidence type="ECO:0000256" key="4">
    <source>
        <dbReference type="ARBA" id="ARBA00022840"/>
    </source>
</evidence>
<dbReference type="SUPFAM" id="SSF52374">
    <property type="entry name" value="Nucleotidylyl transferase"/>
    <property type="match status" value="1"/>
</dbReference>
<name>A0A2H0WR72_9BACT</name>
<organism evidence="10 11">
    <name type="scientific">Candidatus Shapirobacteria bacterium CG09_land_8_20_14_0_10_38_17</name>
    <dbReference type="NCBI Taxonomy" id="1974884"/>
    <lineage>
        <taxon>Bacteria</taxon>
        <taxon>Candidatus Shapironibacteriota</taxon>
    </lineage>
</organism>
<keyword evidence="5 9" id="KW-0648">Protein biosynthesis</keyword>
<evidence type="ECO:0000313" key="10">
    <source>
        <dbReference type="EMBL" id="PIS15146.1"/>
    </source>
</evidence>
<evidence type="ECO:0000256" key="6">
    <source>
        <dbReference type="ARBA" id="ARBA00023146"/>
    </source>
</evidence>
<keyword evidence="3 9" id="KW-0547">Nucleotide-binding</keyword>
<dbReference type="GO" id="GO:0006437">
    <property type="term" value="P:tyrosyl-tRNA aminoacylation"/>
    <property type="evidence" value="ECO:0007669"/>
    <property type="project" value="TreeGrafter"/>
</dbReference>
<dbReference type="GO" id="GO:0005737">
    <property type="term" value="C:cytoplasm"/>
    <property type="evidence" value="ECO:0007669"/>
    <property type="project" value="TreeGrafter"/>
</dbReference>
<dbReference type="InterPro" id="IPR023617">
    <property type="entry name" value="Tyr-tRNA-ligase_arc/euk-type"/>
</dbReference>
<evidence type="ECO:0000256" key="3">
    <source>
        <dbReference type="ARBA" id="ARBA00022741"/>
    </source>
</evidence>
<evidence type="ECO:0000313" key="11">
    <source>
        <dbReference type="Proteomes" id="UP000231282"/>
    </source>
</evidence>
<dbReference type="Gene3D" id="3.40.50.620">
    <property type="entry name" value="HUPs"/>
    <property type="match status" value="2"/>
</dbReference>
<dbReference type="EC" id="6.1.1.1" evidence="1"/>
<protein>
    <recommendedName>
        <fullName evidence="1">tyrosine--tRNA ligase</fullName>
        <ecNumber evidence="1">6.1.1.1</ecNumber>
    </recommendedName>
    <alternativeName>
        <fullName evidence="7">Tyrosyl-tRNA synthetase</fullName>
    </alternativeName>
</protein>
<evidence type="ECO:0000256" key="7">
    <source>
        <dbReference type="ARBA" id="ARBA00033323"/>
    </source>
</evidence>
<dbReference type="PANTHER" id="PTHR46264">
    <property type="entry name" value="TYROSINE-TRNA LIGASE"/>
    <property type="match status" value="1"/>
</dbReference>
<dbReference type="PIRSF" id="PIRSF006588">
    <property type="entry name" value="TyrRS_arch_euk"/>
    <property type="match status" value="1"/>
</dbReference>
<evidence type="ECO:0000256" key="1">
    <source>
        <dbReference type="ARBA" id="ARBA00013160"/>
    </source>
</evidence>
<dbReference type="Proteomes" id="UP000231282">
    <property type="component" value="Unassembled WGS sequence"/>
</dbReference>
<comment type="similarity">
    <text evidence="9">Belongs to the class-I aminoacyl-tRNA synthetase family.</text>
</comment>
<accession>A0A2H0WR72</accession>
<evidence type="ECO:0000256" key="5">
    <source>
        <dbReference type="ARBA" id="ARBA00022917"/>
    </source>
</evidence>
<evidence type="ECO:0000256" key="2">
    <source>
        <dbReference type="ARBA" id="ARBA00022598"/>
    </source>
</evidence>
<keyword evidence="4 9" id="KW-0067">ATP-binding</keyword>
<dbReference type="GO" id="GO:0004831">
    <property type="term" value="F:tyrosine-tRNA ligase activity"/>
    <property type="evidence" value="ECO:0007669"/>
    <property type="project" value="UniProtKB-EC"/>
</dbReference>
<gene>
    <name evidence="10" type="ORF">COT63_01550</name>
</gene>
<comment type="caution">
    <text evidence="10">The sequence shown here is derived from an EMBL/GenBank/DDBJ whole genome shotgun (WGS) entry which is preliminary data.</text>
</comment>
<dbReference type="NCBIfam" id="NF006330">
    <property type="entry name" value="PRK08560.1"/>
    <property type="match status" value="1"/>
</dbReference>
<dbReference type="Pfam" id="PF00579">
    <property type="entry name" value="tRNA-synt_1b"/>
    <property type="match status" value="1"/>
</dbReference>
<evidence type="ECO:0000256" key="8">
    <source>
        <dbReference type="ARBA" id="ARBA00048248"/>
    </source>
</evidence>
<dbReference type="InterPro" id="IPR050489">
    <property type="entry name" value="Tyr-tRNA_synthase"/>
</dbReference>
<dbReference type="InterPro" id="IPR002305">
    <property type="entry name" value="aa-tRNA-synth_Ic"/>
</dbReference>
<dbReference type="EMBL" id="PEZH01000026">
    <property type="protein sequence ID" value="PIS15146.1"/>
    <property type="molecule type" value="Genomic_DNA"/>
</dbReference>
<dbReference type="InterPro" id="IPR014729">
    <property type="entry name" value="Rossmann-like_a/b/a_fold"/>
</dbReference>
<keyword evidence="6 9" id="KW-0030">Aminoacyl-tRNA synthetase</keyword>
<evidence type="ECO:0000256" key="9">
    <source>
        <dbReference type="RuleBase" id="RU363036"/>
    </source>
</evidence>
<dbReference type="AlphaFoldDB" id="A0A2H0WR72"/>
<proteinExistence type="inferred from homology"/>
<keyword evidence="2 9" id="KW-0436">Ligase</keyword>
<dbReference type="GO" id="GO:0005524">
    <property type="term" value="F:ATP binding"/>
    <property type="evidence" value="ECO:0007669"/>
    <property type="project" value="UniProtKB-KW"/>
</dbReference>